<evidence type="ECO:0000313" key="2">
    <source>
        <dbReference type="Proteomes" id="UP000265520"/>
    </source>
</evidence>
<proteinExistence type="predicted"/>
<accession>A0A392R5Q7</accession>
<evidence type="ECO:0000313" key="1">
    <source>
        <dbReference type="EMBL" id="MCI31434.1"/>
    </source>
</evidence>
<sequence length="35" mass="3999">MLINLFHSPGMPDESHSEYEVDDVIVKDVQQECPP</sequence>
<name>A0A392R5Q7_9FABA</name>
<dbReference type="Proteomes" id="UP000265520">
    <property type="component" value="Unassembled WGS sequence"/>
</dbReference>
<keyword evidence="2" id="KW-1185">Reference proteome</keyword>
<reference evidence="1 2" key="1">
    <citation type="journal article" date="2018" name="Front. Plant Sci.">
        <title>Red Clover (Trifolium pratense) and Zigzag Clover (T. medium) - A Picture of Genomic Similarities and Differences.</title>
        <authorList>
            <person name="Dluhosova J."/>
            <person name="Istvanek J."/>
            <person name="Nedelnik J."/>
            <person name="Repkova J."/>
        </authorList>
    </citation>
    <scope>NUCLEOTIDE SEQUENCE [LARGE SCALE GENOMIC DNA]</scope>
    <source>
        <strain evidence="2">cv. 10/8</strain>
        <tissue evidence="1">Leaf</tissue>
    </source>
</reference>
<feature type="non-terminal residue" evidence="1">
    <location>
        <position position="35"/>
    </location>
</feature>
<protein>
    <submittedName>
        <fullName evidence="1">Uncharacterized protein</fullName>
    </submittedName>
</protein>
<organism evidence="1 2">
    <name type="scientific">Trifolium medium</name>
    <dbReference type="NCBI Taxonomy" id="97028"/>
    <lineage>
        <taxon>Eukaryota</taxon>
        <taxon>Viridiplantae</taxon>
        <taxon>Streptophyta</taxon>
        <taxon>Embryophyta</taxon>
        <taxon>Tracheophyta</taxon>
        <taxon>Spermatophyta</taxon>
        <taxon>Magnoliopsida</taxon>
        <taxon>eudicotyledons</taxon>
        <taxon>Gunneridae</taxon>
        <taxon>Pentapetalae</taxon>
        <taxon>rosids</taxon>
        <taxon>fabids</taxon>
        <taxon>Fabales</taxon>
        <taxon>Fabaceae</taxon>
        <taxon>Papilionoideae</taxon>
        <taxon>50 kb inversion clade</taxon>
        <taxon>NPAAA clade</taxon>
        <taxon>Hologalegina</taxon>
        <taxon>IRL clade</taxon>
        <taxon>Trifolieae</taxon>
        <taxon>Trifolium</taxon>
    </lineage>
</organism>
<dbReference type="AlphaFoldDB" id="A0A392R5Q7"/>
<dbReference type="EMBL" id="LXQA010187097">
    <property type="protein sequence ID" value="MCI31434.1"/>
    <property type="molecule type" value="Genomic_DNA"/>
</dbReference>
<comment type="caution">
    <text evidence="1">The sequence shown here is derived from an EMBL/GenBank/DDBJ whole genome shotgun (WGS) entry which is preliminary data.</text>
</comment>